<dbReference type="InterPro" id="IPR001633">
    <property type="entry name" value="EAL_dom"/>
</dbReference>
<dbReference type="CDD" id="cd01948">
    <property type="entry name" value="EAL"/>
    <property type="match status" value="1"/>
</dbReference>
<dbReference type="Pfam" id="PF00563">
    <property type="entry name" value="EAL"/>
    <property type="match status" value="1"/>
</dbReference>
<gene>
    <name evidence="2" type="ORF">LJ739_12930</name>
</gene>
<dbReference type="InterPro" id="IPR050706">
    <property type="entry name" value="Cyclic-di-GMP_PDE-like"/>
</dbReference>
<keyword evidence="3" id="KW-1185">Reference proteome</keyword>
<dbReference type="PANTHER" id="PTHR33121:SF70">
    <property type="entry name" value="SIGNALING PROTEIN YKOW"/>
    <property type="match status" value="1"/>
</dbReference>
<protein>
    <submittedName>
        <fullName evidence="2">EAL domain-containing protein</fullName>
    </submittedName>
</protein>
<name>A0ABS8G9D0_9ALTE</name>
<dbReference type="Proteomes" id="UP001520878">
    <property type="component" value="Unassembled WGS sequence"/>
</dbReference>
<evidence type="ECO:0000313" key="2">
    <source>
        <dbReference type="EMBL" id="MCC2617150.1"/>
    </source>
</evidence>
<accession>A0ABS8G9D0</accession>
<dbReference type="SUPFAM" id="SSF141868">
    <property type="entry name" value="EAL domain-like"/>
    <property type="match status" value="1"/>
</dbReference>
<sequence>MHIQEVSDQFSLDRVVPYFQPIMDLQANSVWRYECLARLVMPNEQTFLPSDFLHLVERHQVGTELTETIFYRSANYFKDFNVSWNINLSAQDMENRQLLHMLEDYQEQHGTRGRVYFEVTAGVALNDVERFARFVEQCHAQSIGIVVDHITGDNDIAPLFSLPIKGCKVAAVRLCDPQQAARIDGLLASADRHGVKVIAEHVESATLLDGLQERGIRFAQGFYFCQPLAQT</sequence>
<organism evidence="2 3">
    <name type="scientific">Fluctibacter halophilus</name>
    <dbReference type="NCBI Taxonomy" id="226011"/>
    <lineage>
        <taxon>Bacteria</taxon>
        <taxon>Pseudomonadati</taxon>
        <taxon>Pseudomonadota</taxon>
        <taxon>Gammaproteobacteria</taxon>
        <taxon>Alteromonadales</taxon>
        <taxon>Alteromonadaceae</taxon>
        <taxon>Fluctibacter</taxon>
    </lineage>
</organism>
<comment type="caution">
    <text evidence="2">The sequence shown here is derived from an EMBL/GenBank/DDBJ whole genome shotgun (WGS) entry which is preliminary data.</text>
</comment>
<dbReference type="InterPro" id="IPR035919">
    <property type="entry name" value="EAL_sf"/>
</dbReference>
<dbReference type="PANTHER" id="PTHR33121">
    <property type="entry name" value="CYCLIC DI-GMP PHOSPHODIESTERASE PDEF"/>
    <property type="match status" value="1"/>
</dbReference>
<proteinExistence type="predicted"/>
<dbReference type="PROSITE" id="PS50883">
    <property type="entry name" value="EAL"/>
    <property type="match status" value="1"/>
</dbReference>
<evidence type="ECO:0000313" key="3">
    <source>
        <dbReference type="Proteomes" id="UP001520878"/>
    </source>
</evidence>
<reference evidence="2 3" key="1">
    <citation type="submission" date="2021-10" db="EMBL/GenBank/DDBJ databases">
        <title>Draft genome of Aestuariibacter halophilus JC2043.</title>
        <authorList>
            <person name="Emsley S.A."/>
            <person name="Pfannmuller K.M."/>
            <person name="Ushijima B."/>
            <person name="Saw J.H."/>
            <person name="Videau P."/>
        </authorList>
    </citation>
    <scope>NUCLEOTIDE SEQUENCE [LARGE SCALE GENOMIC DNA]</scope>
    <source>
        <strain evidence="2 3">JC2043</strain>
    </source>
</reference>
<dbReference type="EMBL" id="JAJEWP010000003">
    <property type="protein sequence ID" value="MCC2617150.1"/>
    <property type="molecule type" value="Genomic_DNA"/>
</dbReference>
<dbReference type="RefSeq" id="WP_229161095.1">
    <property type="nucleotide sequence ID" value="NZ_JAJEWP010000003.1"/>
</dbReference>
<dbReference type="Gene3D" id="3.20.20.450">
    <property type="entry name" value="EAL domain"/>
    <property type="match status" value="1"/>
</dbReference>
<feature type="domain" description="EAL" evidence="1">
    <location>
        <begin position="1"/>
        <end position="231"/>
    </location>
</feature>
<evidence type="ECO:0000259" key="1">
    <source>
        <dbReference type="PROSITE" id="PS50883"/>
    </source>
</evidence>
<dbReference type="SMART" id="SM00052">
    <property type="entry name" value="EAL"/>
    <property type="match status" value="1"/>
</dbReference>